<dbReference type="EMBL" id="QTSX02002845">
    <property type="protein sequence ID" value="KAJ9074864.1"/>
    <property type="molecule type" value="Genomic_DNA"/>
</dbReference>
<gene>
    <name evidence="1" type="primary">SEC15</name>
    <name evidence="1" type="ORF">DSO57_1002295</name>
</gene>
<sequence>MSTELQLNKLNQLFLVSDSSAEGEGHSEPLIPILQSTLRNNKQQEVLDQLQQLIVKRETEIEKLCHQHHQEFVHSVDQLWIVKQGTNNLKDKIIKLNDQIQEGGTKLLATKTELVQQRRVQQNLETTIETLQTCLHILKLANRVNTLLSNRNYFSALKTLDELQHDHLPQIQQYDFAAYMAECIPSMRDLVKKAVIVEKRDWLEKLKTVSRKEGQAKMNTMMTRQAHWKARTKTSQKSQKDKAVLDELSPVLHLILDEEAEDSKEPEQFIEYQPFYQCLHIHNKLGQMAEFQKSYEEDRRLMANIIIETPINLKSSRVHEFESLLQDIVGFFEVEHTIMVTTSHFRYPSDVDHLWSTMTSKVVDDVSRGLGEANAEGTLPKIKTWIEAFMQVIEGYGYDVRKLNQFLEALSSF</sequence>
<dbReference type="Proteomes" id="UP001165960">
    <property type="component" value="Unassembled WGS sequence"/>
</dbReference>
<accession>A0ACC2TJT0</accession>
<organism evidence="1 2">
    <name type="scientific">Entomophthora muscae</name>
    <dbReference type="NCBI Taxonomy" id="34485"/>
    <lineage>
        <taxon>Eukaryota</taxon>
        <taxon>Fungi</taxon>
        <taxon>Fungi incertae sedis</taxon>
        <taxon>Zoopagomycota</taxon>
        <taxon>Entomophthoromycotina</taxon>
        <taxon>Entomophthoromycetes</taxon>
        <taxon>Entomophthorales</taxon>
        <taxon>Entomophthoraceae</taxon>
        <taxon>Entomophthora</taxon>
    </lineage>
</organism>
<proteinExistence type="predicted"/>
<name>A0ACC2TJT0_9FUNG</name>
<keyword evidence="2" id="KW-1185">Reference proteome</keyword>
<reference evidence="1" key="1">
    <citation type="submission" date="2022-04" db="EMBL/GenBank/DDBJ databases">
        <title>Genome of the entomopathogenic fungus Entomophthora muscae.</title>
        <authorList>
            <person name="Elya C."/>
            <person name="Lovett B.R."/>
            <person name="Lee E."/>
            <person name="Macias A.M."/>
            <person name="Hajek A.E."/>
            <person name="De Bivort B.L."/>
            <person name="Kasson M.T."/>
            <person name="De Fine Licht H.H."/>
            <person name="Stajich J.E."/>
        </authorList>
    </citation>
    <scope>NUCLEOTIDE SEQUENCE</scope>
    <source>
        <strain evidence="1">Berkeley</strain>
    </source>
</reference>
<evidence type="ECO:0000313" key="2">
    <source>
        <dbReference type="Proteomes" id="UP001165960"/>
    </source>
</evidence>
<evidence type="ECO:0000313" key="1">
    <source>
        <dbReference type="EMBL" id="KAJ9074864.1"/>
    </source>
</evidence>
<comment type="caution">
    <text evidence="1">The sequence shown here is derived from an EMBL/GenBank/DDBJ whole genome shotgun (WGS) entry which is preliminary data.</text>
</comment>
<protein>
    <submittedName>
        <fullName evidence="1">Rab GTPase-binding exocyst subunit S15</fullName>
    </submittedName>
</protein>